<reference evidence="6" key="1">
    <citation type="journal article" date="2022" name="Plant J.">
        <title>Strategies of tolerance reflected in two North American maple genomes.</title>
        <authorList>
            <person name="McEvoy S.L."/>
            <person name="Sezen U.U."/>
            <person name="Trouern-Trend A."/>
            <person name="McMahon S.M."/>
            <person name="Schaberg P.G."/>
            <person name="Yang J."/>
            <person name="Wegrzyn J.L."/>
            <person name="Swenson N.G."/>
        </authorList>
    </citation>
    <scope>NUCLEOTIDE SEQUENCE</scope>
    <source>
        <strain evidence="6">NS2018</strain>
    </source>
</reference>
<evidence type="ECO:0000256" key="1">
    <source>
        <dbReference type="ARBA" id="ARBA00001958"/>
    </source>
</evidence>
<organism evidence="6 7">
    <name type="scientific">Acer saccharum</name>
    <name type="common">Sugar maple</name>
    <dbReference type="NCBI Taxonomy" id="4024"/>
    <lineage>
        <taxon>Eukaryota</taxon>
        <taxon>Viridiplantae</taxon>
        <taxon>Streptophyta</taxon>
        <taxon>Embryophyta</taxon>
        <taxon>Tracheophyta</taxon>
        <taxon>Spermatophyta</taxon>
        <taxon>Magnoliopsida</taxon>
        <taxon>eudicotyledons</taxon>
        <taxon>Gunneridae</taxon>
        <taxon>Pentapetalae</taxon>
        <taxon>rosids</taxon>
        <taxon>malvids</taxon>
        <taxon>Sapindales</taxon>
        <taxon>Sapindaceae</taxon>
        <taxon>Hippocastanoideae</taxon>
        <taxon>Acereae</taxon>
        <taxon>Acer</taxon>
    </lineage>
</organism>
<evidence type="ECO:0000256" key="2">
    <source>
        <dbReference type="ARBA" id="ARBA00022679"/>
    </source>
</evidence>
<dbReference type="AlphaFoldDB" id="A0AA39VT48"/>
<name>A0AA39VT48_ACESA</name>
<evidence type="ECO:0000256" key="4">
    <source>
        <dbReference type="ARBA" id="ARBA00022842"/>
    </source>
</evidence>
<protein>
    <recommendedName>
        <fullName evidence="5">Pyruvate kinase barrel domain-containing protein</fullName>
    </recommendedName>
</protein>
<evidence type="ECO:0000313" key="7">
    <source>
        <dbReference type="Proteomes" id="UP001168877"/>
    </source>
</evidence>
<feature type="domain" description="Pyruvate kinase barrel" evidence="5">
    <location>
        <begin position="10"/>
        <end position="80"/>
    </location>
</feature>
<keyword evidence="3" id="KW-0479">Metal-binding</keyword>
<dbReference type="GO" id="GO:0000287">
    <property type="term" value="F:magnesium ion binding"/>
    <property type="evidence" value="ECO:0007669"/>
    <property type="project" value="InterPro"/>
</dbReference>
<dbReference type="GO" id="GO:0030955">
    <property type="term" value="F:potassium ion binding"/>
    <property type="evidence" value="ECO:0007669"/>
    <property type="project" value="InterPro"/>
</dbReference>
<dbReference type="Proteomes" id="UP001168877">
    <property type="component" value="Unassembled WGS sequence"/>
</dbReference>
<dbReference type="EMBL" id="JAUESC010000004">
    <property type="protein sequence ID" value="KAK0597849.1"/>
    <property type="molecule type" value="Genomic_DNA"/>
</dbReference>
<keyword evidence="7" id="KW-1185">Reference proteome</keyword>
<evidence type="ECO:0000259" key="5">
    <source>
        <dbReference type="Pfam" id="PF00224"/>
    </source>
</evidence>
<comment type="caution">
    <text evidence="6">The sequence shown here is derived from an EMBL/GenBank/DDBJ whole genome shotgun (WGS) entry which is preliminary data.</text>
</comment>
<proteinExistence type="predicted"/>
<dbReference type="GO" id="GO:0004743">
    <property type="term" value="F:pyruvate kinase activity"/>
    <property type="evidence" value="ECO:0007669"/>
    <property type="project" value="InterPro"/>
</dbReference>
<reference evidence="6" key="2">
    <citation type="submission" date="2023-06" db="EMBL/GenBank/DDBJ databases">
        <authorList>
            <person name="Swenson N.G."/>
            <person name="Wegrzyn J.L."/>
            <person name="Mcevoy S.L."/>
        </authorList>
    </citation>
    <scope>NUCLEOTIDE SEQUENCE</scope>
    <source>
        <strain evidence="6">NS2018</strain>
        <tissue evidence="6">Leaf</tissue>
    </source>
</reference>
<keyword evidence="4" id="KW-0460">Magnesium</keyword>
<dbReference type="Pfam" id="PF00224">
    <property type="entry name" value="PK"/>
    <property type="match status" value="1"/>
</dbReference>
<dbReference type="Gene3D" id="3.20.20.60">
    <property type="entry name" value="Phosphoenolpyruvate-binding domains"/>
    <property type="match status" value="1"/>
</dbReference>
<dbReference type="InterPro" id="IPR015806">
    <property type="entry name" value="Pyrv_Knase_insert_dom_sf"/>
</dbReference>
<keyword evidence="2" id="KW-0808">Transferase</keyword>
<accession>A0AA39VT48</accession>
<gene>
    <name evidence="6" type="ORF">LWI29_029168</name>
</gene>
<evidence type="ECO:0000256" key="3">
    <source>
        <dbReference type="ARBA" id="ARBA00022723"/>
    </source>
</evidence>
<sequence length="297" mass="33160">MWSTPTVRRKTKIVCTIGMMSFLVKSKTEDSVKCEVVDGGELKSRRHLNVRGKSATLPSITEKDWDDIKFGVDNKVDFYAWIHWHSKRIAANNADGSTQDHRLGSLYTTLAAGKIILILCFAKSKTQKIGTAAVSVMQARGVGLIFAHSGDNQLDPCVLIPCNNVGHKFFLTSEKQVFQLQSLDIPRVLKGNGYLQTIHKLLPFSSTGPSSMSQAVLKVYMPSEPEVKGHYCYKFNRFLQLPSLIKSAHQDWSPDAIRSALVTSTSQIETDGMNVFEEGPTLLQSYSQRSRPVRHGW</sequence>
<dbReference type="InterPro" id="IPR001697">
    <property type="entry name" value="Pyr_Knase"/>
</dbReference>
<dbReference type="InterPro" id="IPR040442">
    <property type="entry name" value="Pyrv_kinase-like_dom_sf"/>
</dbReference>
<dbReference type="InterPro" id="IPR015793">
    <property type="entry name" value="Pyrv_Knase_brl"/>
</dbReference>
<dbReference type="Gene3D" id="2.40.33.10">
    <property type="entry name" value="PK beta-barrel domain-like"/>
    <property type="match status" value="1"/>
</dbReference>
<dbReference type="PANTHER" id="PTHR11817">
    <property type="entry name" value="PYRUVATE KINASE"/>
    <property type="match status" value="1"/>
</dbReference>
<comment type="cofactor">
    <cofactor evidence="1">
        <name>K(+)</name>
        <dbReference type="ChEBI" id="CHEBI:29103"/>
    </cofactor>
</comment>
<evidence type="ECO:0000313" key="6">
    <source>
        <dbReference type="EMBL" id="KAK0597849.1"/>
    </source>
</evidence>